<sequence length="284" mass="33526">MWYLPIQSNMLNSLAINNFSDDISIVGDYDVTGEVELYYLTSPHLKEYDLENHELAYYRAKALIRLLNSIILLTNNYAIDYNSRILFEDKHGIRPVPPRKNDFTIVEYNQLFSPFSNLMFEQSSTLSTNYIGDFISLAKEEDIVLETLMFFSLSTLDVLYFFINVYKIYENITYNLEIPKNKNAYNKIRDNLDPDLRKYLDFFLLGSFSQFANSKEGTGIFSRHGESHVPYDKEALDFNEIDYNIRNLIIAWLNDKLRAKKGRYYKITYNKRPVEAMRDSDYEF</sequence>
<proteinExistence type="predicted"/>
<dbReference type="AlphaFoldDB" id="A0A941ASY9"/>
<dbReference type="EMBL" id="JAGKSQ010000002">
    <property type="protein sequence ID" value="MBP3950354.1"/>
    <property type="molecule type" value="Genomic_DNA"/>
</dbReference>
<dbReference type="Proteomes" id="UP000678228">
    <property type="component" value="Unassembled WGS sequence"/>
</dbReference>
<comment type="caution">
    <text evidence="1">The sequence shown here is derived from an EMBL/GenBank/DDBJ whole genome shotgun (WGS) entry which is preliminary data.</text>
</comment>
<evidence type="ECO:0000313" key="2">
    <source>
        <dbReference type="Proteomes" id="UP000678228"/>
    </source>
</evidence>
<dbReference type="RefSeq" id="WP_210596005.1">
    <property type="nucleotide sequence ID" value="NZ_JAGKSQ010000002.1"/>
</dbReference>
<reference evidence="1" key="1">
    <citation type="submission" date="2021-03" db="EMBL/GenBank/DDBJ databases">
        <title>Bacillus suaedae sp. nov., isolated from Suaeda aralocaspica.</title>
        <authorList>
            <person name="Lei R.F.R."/>
        </authorList>
    </citation>
    <scope>NUCLEOTIDE SEQUENCE</scope>
    <source>
        <strain evidence="1">YZJH907-2</strain>
    </source>
</reference>
<protein>
    <submittedName>
        <fullName evidence="1">Uncharacterized protein</fullName>
    </submittedName>
</protein>
<accession>A0A941ASY9</accession>
<organism evidence="1 2">
    <name type="scientific">Halalkalibacter suaedae</name>
    <dbReference type="NCBI Taxonomy" id="2822140"/>
    <lineage>
        <taxon>Bacteria</taxon>
        <taxon>Bacillati</taxon>
        <taxon>Bacillota</taxon>
        <taxon>Bacilli</taxon>
        <taxon>Bacillales</taxon>
        <taxon>Bacillaceae</taxon>
        <taxon>Halalkalibacter</taxon>
    </lineage>
</organism>
<evidence type="ECO:0000313" key="1">
    <source>
        <dbReference type="EMBL" id="MBP3950354.1"/>
    </source>
</evidence>
<keyword evidence="2" id="KW-1185">Reference proteome</keyword>
<name>A0A941ASY9_9BACI</name>
<gene>
    <name evidence="1" type="ORF">J7W16_04355</name>
</gene>